<evidence type="ECO:0000313" key="2">
    <source>
        <dbReference type="EMBL" id="CAD2173966.1"/>
    </source>
</evidence>
<name>A0A6V7VG80_MELEN</name>
<keyword evidence="1" id="KW-0732">Signal</keyword>
<dbReference type="EMBL" id="CAJEWN010000226">
    <property type="protein sequence ID" value="CAD2173966.1"/>
    <property type="molecule type" value="Genomic_DNA"/>
</dbReference>
<feature type="signal peptide" evidence="1">
    <location>
        <begin position="1"/>
        <end position="18"/>
    </location>
</feature>
<feature type="chain" id="PRO_5028180965" evidence="1">
    <location>
        <begin position="19"/>
        <end position="431"/>
    </location>
</feature>
<comment type="caution">
    <text evidence="2">The sequence shown here is derived from an EMBL/GenBank/DDBJ whole genome shotgun (WGS) entry which is preliminary data.</text>
</comment>
<accession>A0A6V7VG80</accession>
<proteinExistence type="predicted"/>
<organism evidence="2 3">
    <name type="scientific">Meloidogyne enterolobii</name>
    <name type="common">Root-knot nematode worm</name>
    <name type="synonym">Meloidogyne mayaguensis</name>
    <dbReference type="NCBI Taxonomy" id="390850"/>
    <lineage>
        <taxon>Eukaryota</taxon>
        <taxon>Metazoa</taxon>
        <taxon>Ecdysozoa</taxon>
        <taxon>Nematoda</taxon>
        <taxon>Chromadorea</taxon>
        <taxon>Rhabditida</taxon>
        <taxon>Tylenchina</taxon>
        <taxon>Tylenchomorpha</taxon>
        <taxon>Tylenchoidea</taxon>
        <taxon>Meloidogynidae</taxon>
        <taxon>Meloidogyninae</taxon>
        <taxon>Meloidogyne</taxon>
    </lineage>
</organism>
<sequence>MLILIFLLVFFNLQRGFSETEINGIDALKMAKCYMDAFYQKPPSIPRNDIVAMEETLNPHLAFSEQIDNCLKGIDAIGNLHKSLFEKSGLTEWRQTRIQKLKEQYKTNIHKYVPLPNKETTMREWLKNLNFEEKKKIFRTWQNYNSEKLKEAFLKEFDKEYKQWRDNVFYPSLGKPDELKRMLISKFTKIGKTHTDLLDKIKKEMENEKKEDDKKDAEKKENLIKSLYVSLNIKKFKKWRKITKTSIEKIENIFLKNIDYDYNRWRKTLSTFSMPLRSAYLTFGGDLIRKLVKEISDEDLKTTLNGMLQRIKIEIESNFPNVAYSFLRKKFAPKAFNEANKKLESSLKSVKVKGELGENYQEYSPQFPKVLKVISVVRHGERLDNDKEEKKKALESKEQCYYSEDCNRKFGLDNSPLNETGIKRATILRKV</sequence>
<dbReference type="Proteomes" id="UP000580250">
    <property type="component" value="Unassembled WGS sequence"/>
</dbReference>
<reference evidence="2 3" key="1">
    <citation type="submission" date="2020-08" db="EMBL/GenBank/DDBJ databases">
        <authorList>
            <person name="Koutsovoulos G."/>
            <person name="Danchin GJ E."/>
        </authorList>
    </citation>
    <scope>NUCLEOTIDE SEQUENCE [LARGE SCALE GENOMIC DNA]</scope>
</reference>
<gene>
    <name evidence="2" type="ORF">MENT_LOCUS25608</name>
</gene>
<protein>
    <submittedName>
        <fullName evidence="2">Uncharacterized protein</fullName>
    </submittedName>
</protein>
<dbReference type="AlphaFoldDB" id="A0A6V7VG80"/>
<evidence type="ECO:0000313" key="3">
    <source>
        <dbReference type="Proteomes" id="UP000580250"/>
    </source>
</evidence>
<evidence type="ECO:0000256" key="1">
    <source>
        <dbReference type="SAM" id="SignalP"/>
    </source>
</evidence>